<proteinExistence type="predicted"/>
<feature type="compositionally biased region" description="Basic residues" evidence="1">
    <location>
        <begin position="74"/>
        <end position="84"/>
    </location>
</feature>
<keyword evidence="2" id="KW-1133">Transmembrane helix</keyword>
<evidence type="ECO:0000313" key="3">
    <source>
        <dbReference type="EMBL" id="CAF1330715.1"/>
    </source>
</evidence>
<dbReference type="AlphaFoldDB" id="A0A815FTB6"/>
<dbReference type="EMBL" id="CAJNOG010000665">
    <property type="protein sequence ID" value="CAF1330715.1"/>
    <property type="molecule type" value="Genomic_DNA"/>
</dbReference>
<reference evidence="3" key="1">
    <citation type="submission" date="2021-02" db="EMBL/GenBank/DDBJ databases">
        <authorList>
            <person name="Nowell W R."/>
        </authorList>
    </citation>
    <scope>NUCLEOTIDE SEQUENCE</scope>
</reference>
<feature type="region of interest" description="Disordered" evidence="1">
    <location>
        <begin position="35"/>
        <end position="86"/>
    </location>
</feature>
<comment type="caution">
    <text evidence="3">The sequence shown here is derived from an EMBL/GenBank/DDBJ whole genome shotgun (WGS) entry which is preliminary data.</text>
</comment>
<protein>
    <submittedName>
        <fullName evidence="3">Uncharacterized protein</fullName>
    </submittedName>
</protein>
<name>A0A815FTB6_9BILA</name>
<evidence type="ECO:0000256" key="2">
    <source>
        <dbReference type="SAM" id="Phobius"/>
    </source>
</evidence>
<keyword evidence="2" id="KW-0812">Transmembrane</keyword>
<dbReference type="Proteomes" id="UP000663844">
    <property type="component" value="Unassembled WGS sequence"/>
</dbReference>
<feature type="compositionally biased region" description="Basic and acidic residues" evidence="1">
    <location>
        <begin position="35"/>
        <end position="52"/>
    </location>
</feature>
<accession>A0A815FTB6</accession>
<keyword evidence="2" id="KW-0472">Membrane</keyword>
<evidence type="ECO:0000313" key="5">
    <source>
        <dbReference type="Proteomes" id="UP000663845"/>
    </source>
</evidence>
<feature type="transmembrane region" description="Helical" evidence="2">
    <location>
        <begin position="6"/>
        <end position="28"/>
    </location>
</feature>
<dbReference type="Proteomes" id="UP000663845">
    <property type="component" value="Unassembled WGS sequence"/>
</dbReference>
<organism evidence="3 5">
    <name type="scientific">Adineta steineri</name>
    <dbReference type="NCBI Taxonomy" id="433720"/>
    <lineage>
        <taxon>Eukaryota</taxon>
        <taxon>Metazoa</taxon>
        <taxon>Spiralia</taxon>
        <taxon>Gnathifera</taxon>
        <taxon>Rotifera</taxon>
        <taxon>Eurotatoria</taxon>
        <taxon>Bdelloidea</taxon>
        <taxon>Adinetida</taxon>
        <taxon>Adinetidae</taxon>
        <taxon>Adineta</taxon>
    </lineage>
</organism>
<evidence type="ECO:0000256" key="1">
    <source>
        <dbReference type="SAM" id="MobiDB-lite"/>
    </source>
</evidence>
<evidence type="ECO:0000313" key="4">
    <source>
        <dbReference type="EMBL" id="CAF3829274.1"/>
    </source>
</evidence>
<sequence>MHYQNQTLYGLVLFANVAVGNVTSVACYNQQMTKDTGKNKKSDEKSTEKRPETPPPSEPPKQESNESSKSSKTTSKKVLKKNKRCGGNACPDCGKCTDWHYNGDIHLDHLLHKHNESHALLNPQRWTRSPNATCLVYTNGFIYSTGDTGSVICQCSSE</sequence>
<gene>
    <name evidence="3" type="ORF">JYZ213_LOCUS33934</name>
    <name evidence="4" type="ORF">OXD698_LOCUS19952</name>
</gene>
<dbReference type="EMBL" id="CAJOAZ010001559">
    <property type="protein sequence ID" value="CAF3829274.1"/>
    <property type="molecule type" value="Genomic_DNA"/>
</dbReference>